<evidence type="ECO:0000313" key="2">
    <source>
        <dbReference type="EMBL" id="WAQ95749.1"/>
    </source>
</evidence>
<dbReference type="SUPFAM" id="SSF54001">
    <property type="entry name" value="Cysteine proteinases"/>
    <property type="match status" value="1"/>
</dbReference>
<feature type="domain" description="Transglutaminase-like" evidence="1">
    <location>
        <begin position="100"/>
        <end position="170"/>
    </location>
</feature>
<evidence type="ECO:0000259" key="1">
    <source>
        <dbReference type="SMART" id="SM00460"/>
    </source>
</evidence>
<proteinExistence type="predicted"/>
<dbReference type="SMART" id="SM00460">
    <property type="entry name" value="TGc"/>
    <property type="match status" value="1"/>
</dbReference>
<organism evidence="2 3">
    <name type="scientific">Mya arenaria</name>
    <name type="common">Soft-shell clam</name>
    <dbReference type="NCBI Taxonomy" id="6604"/>
    <lineage>
        <taxon>Eukaryota</taxon>
        <taxon>Metazoa</taxon>
        <taxon>Spiralia</taxon>
        <taxon>Lophotrochozoa</taxon>
        <taxon>Mollusca</taxon>
        <taxon>Bivalvia</taxon>
        <taxon>Autobranchia</taxon>
        <taxon>Heteroconchia</taxon>
        <taxon>Euheterodonta</taxon>
        <taxon>Imparidentia</taxon>
        <taxon>Neoheterodontei</taxon>
        <taxon>Myida</taxon>
        <taxon>Myoidea</taxon>
        <taxon>Myidae</taxon>
        <taxon>Mya</taxon>
    </lineage>
</organism>
<dbReference type="InterPro" id="IPR056564">
    <property type="entry name" value="Ig-like_KY"/>
</dbReference>
<name>A0ABY7DH32_MYAAR</name>
<dbReference type="Pfam" id="PF23265">
    <property type="entry name" value="Ig-like_KY"/>
    <property type="match status" value="1"/>
</dbReference>
<gene>
    <name evidence="2" type="ORF">MAR_028439</name>
</gene>
<dbReference type="Gene3D" id="3.10.620.30">
    <property type="match status" value="1"/>
</dbReference>
<dbReference type="Proteomes" id="UP001164746">
    <property type="component" value="Chromosome 2"/>
</dbReference>
<dbReference type="EMBL" id="CP111013">
    <property type="protein sequence ID" value="WAQ95749.1"/>
    <property type="molecule type" value="Genomic_DNA"/>
</dbReference>
<dbReference type="Pfam" id="PF01841">
    <property type="entry name" value="Transglut_core"/>
    <property type="match status" value="1"/>
</dbReference>
<dbReference type="PANTHER" id="PTHR46333:SF2">
    <property type="entry name" value="CYTOKINESIS PROTEIN 3"/>
    <property type="match status" value="1"/>
</dbReference>
<dbReference type="InterPro" id="IPR052557">
    <property type="entry name" value="CAP/Cytokinesis_protein"/>
</dbReference>
<sequence length="436" mass="49364">MGCVSSSLEKYAAKDNEEIITNNIEETTGKEYEEIDQHAKKAPSRARNSVDELVQYMMRQTKDHRLLTRGFFVWIAENIRYDLDGLLGRQARAPNDVASVMRTGLSVCEGYANVMEALCKVARIEVKKLSGYSKGVGYSGDVPITTSQSTSHAWNAVNLAGKWYLLDSTWGAGQTKGQTYVKQFNELYFLTDPAQFANDHFPYMDNNMEESMKWQLLKNPISLEEFNKNVHLKSPAFSLGVVPISHKKGFFEMSGETKLKFKWKKEPLHFSADLHHIEENIIRIIKDKTLATVENGVCTITIHPPQTGKYELNIFAKKRSDDGNSLQQVAVYYLRCKSVKESEFAFPKVYSSRHMHGCKMIKPKNAKLPANSMVDFEILAPHLEMVSVNEQMLQKQGSTFKGKIKTGDKGYQFNVSAAVTEGNTTTFEGMFQYYTA</sequence>
<evidence type="ECO:0000313" key="3">
    <source>
        <dbReference type="Proteomes" id="UP001164746"/>
    </source>
</evidence>
<dbReference type="InterPro" id="IPR002931">
    <property type="entry name" value="Transglutaminase-like"/>
</dbReference>
<reference evidence="2" key="1">
    <citation type="submission" date="2022-11" db="EMBL/GenBank/DDBJ databases">
        <title>Centuries of genome instability and evolution in soft-shell clam transmissible cancer (bioRxiv).</title>
        <authorList>
            <person name="Hart S.F.M."/>
            <person name="Yonemitsu M.A."/>
            <person name="Giersch R.M."/>
            <person name="Beal B.F."/>
            <person name="Arriagada G."/>
            <person name="Davis B.W."/>
            <person name="Ostrander E.A."/>
            <person name="Goff S.P."/>
            <person name="Metzger M.J."/>
        </authorList>
    </citation>
    <scope>NUCLEOTIDE SEQUENCE</scope>
    <source>
        <strain evidence="2">MELC-2E11</strain>
        <tissue evidence="2">Siphon/mantle</tissue>
    </source>
</reference>
<dbReference type="InterPro" id="IPR038765">
    <property type="entry name" value="Papain-like_cys_pep_sf"/>
</dbReference>
<accession>A0ABY7DH32</accession>
<protein>
    <submittedName>
        <fullName evidence="2">KY-like protein</fullName>
    </submittedName>
</protein>
<keyword evidence="3" id="KW-1185">Reference proteome</keyword>
<dbReference type="PANTHER" id="PTHR46333">
    <property type="entry name" value="CYTOKINESIS PROTEIN 3"/>
    <property type="match status" value="1"/>
</dbReference>